<organism evidence="2 3">
    <name type="scientific">Streptomyces lomondensis</name>
    <dbReference type="NCBI Taxonomy" id="68229"/>
    <lineage>
        <taxon>Bacteria</taxon>
        <taxon>Bacillati</taxon>
        <taxon>Actinomycetota</taxon>
        <taxon>Actinomycetes</taxon>
        <taxon>Kitasatosporales</taxon>
        <taxon>Streptomycetaceae</taxon>
        <taxon>Streptomyces</taxon>
    </lineage>
</organism>
<accession>A0ABQ2XW63</accession>
<protein>
    <submittedName>
        <fullName evidence="2">Uncharacterized protein</fullName>
    </submittedName>
</protein>
<evidence type="ECO:0000256" key="1">
    <source>
        <dbReference type="SAM" id="Phobius"/>
    </source>
</evidence>
<evidence type="ECO:0000313" key="3">
    <source>
        <dbReference type="Proteomes" id="UP000617743"/>
    </source>
</evidence>
<dbReference type="Proteomes" id="UP000617743">
    <property type="component" value="Unassembled WGS sequence"/>
</dbReference>
<sequence>MNSAVRGADPAPDINEFSGASVEIIIAAVITAVGTVAAAWIGRRGRGHDGTDKGQPSA</sequence>
<evidence type="ECO:0000313" key="2">
    <source>
        <dbReference type="EMBL" id="GGX37150.1"/>
    </source>
</evidence>
<keyword evidence="3" id="KW-1185">Reference proteome</keyword>
<feature type="transmembrane region" description="Helical" evidence="1">
    <location>
        <begin position="20"/>
        <end position="41"/>
    </location>
</feature>
<keyword evidence="1" id="KW-1133">Transmembrane helix</keyword>
<name>A0ABQ2XW63_9ACTN</name>
<gene>
    <name evidence="2" type="ORF">GCM10010383_78910</name>
</gene>
<dbReference type="EMBL" id="BMWC01000032">
    <property type="protein sequence ID" value="GGX37150.1"/>
    <property type="molecule type" value="Genomic_DNA"/>
</dbReference>
<comment type="caution">
    <text evidence="2">The sequence shown here is derived from an EMBL/GenBank/DDBJ whole genome shotgun (WGS) entry which is preliminary data.</text>
</comment>
<reference evidence="3" key="1">
    <citation type="journal article" date="2019" name="Int. J. Syst. Evol. Microbiol.">
        <title>The Global Catalogue of Microorganisms (GCM) 10K type strain sequencing project: providing services to taxonomists for standard genome sequencing and annotation.</title>
        <authorList>
            <consortium name="The Broad Institute Genomics Platform"/>
            <consortium name="The Broad Institute Genome Sequencing Center for Infectious Disease"/>
            <person name="Wu L."/>
            <person name="Ma J."/>
        </authorList>
    </citation>
    <scope>NUCLEOTIDE SEQUENCE [LARGE SCALE GENOMIC DNA]</scope>
    <source>
        <strain evidence="3">JCM 4866</strain>
    </source>
</reference>
<keyword evidence="1" id="KW-0812">Transmembrane</keyword>
<proteinExistence type="predicted"/>
<keyword evidence="1" id="KW-0472">Membrane</keyword>